<protein>
    <recommendedName>
        <fullName evidence="8">Cd(2+)-exporting ATPase</fullName>
        <ecNumber evidence="8">7.2.2.21</ecNumber>
    </recommendedName>
</protein>
<evidence type="ECO:0000256" key="4">
    <source>
        <dbReference type="ARBA" id="ARBA00022692"/>
    </source>
</evidence>
<dbReference type="InterPro" id="IPR018303">
    <property type="entry name" value="ATPase_P-typ_P_site"/>
</dbReference>
<dbReference type="InterPro" id="IPR051014">
    <property type="entry name" value="Cation_Transport_ATPase_IB"/>
</dbReference>
<evidence type="ECO:0000256" key="9">
    <source>
        <dbReference type="ARBA" id="ARBA00049338"/>
    </source>
</evidence>
<evidence type="ECO:0000313" key="12">
    <source>
        <dbReference type="EMBL" id="EHO16051.1"/>
    </source>
</evidence>
<evidence type="ECO:0000256" key="7">
    <source>
        <dbReference type="ARBA" id="ARBA00023136"/>
    </source>
</evidence>
<comment type="subcellular location">
    <subcellularLocation>
        <location evidence="10">Cell membrane</location>
    </subcellularLocation>
    <subcellularLocation>
        <location evidence="1">Membrane</location>
        <topology evidence="1">Multi-pass membrane protein</topology>
    </subcellularLocation>
</comment>
<keyword evidence="10" id="KW-0479">Metal-binding</keyword>
<keyword evidence="7 10" id="KW-0472">Membrane</keyword>
<accession>A0AA36Y3Y8</accession>
<comment type="catalytic activity">
    <reaction evidence="9">
        <text>Cd(2+)(in) + ATP + H2O = Cd(2+)(out) + ADP + phosphate + H(+)</text>
        <dbReference type="Rhea" id="RHEA:12132"/>
        <dbReference type="ChEBI" id="CHEBI:15377"/>
        <dbReference type="ChEBI" id="CHEBI:15378"/>
        <dbReference type="ChEBI" id="CHEBI:30616"/>
        <dbReference type="ChEBI" id="CHEBI:43474"/>
        <dbReference type="ChEBI" id="CHEBI:48775"/>
        <dbReference type="ChEBI" id="CHEBI:456216"/>
        <dbReference type="EC" id="7.2.2.21"/>
    </reaction>
</comment>
<dbReference type="GO" id="GO:0016887">
    <property type="term" value="F:ATP hydrolysis activity"/>
    <property type="evidence" value="ECO:0007669"/>
    <property type="project" value="InterPro"/>
</dbReference>
<keyword evidence="13" id="KW-1185">Reference proteome</keyword>
<keyword evidence="3" id="KW-0104">Cadmium</keyword>
<dbReference type="PANTHER" id="PTHR48085">
    <property type="entry name" value="CADMIUM/ZINC-TRANSPORTING ATPASE HMA2-RELATED"/>
    <property type="match status" value="1"/>
</dbReference>
<name>A0AA36Y3Y8_9FIRM</name>
<dbReference type="Proteomes" id="UP000018466">
    <property type="component" value="Unassembled WGS sequence"/>
</dbReference>
<dbReference type="SFLD" id="SFLDF00027">
    <property type="entry name" value="p-type_atpase"/>
    <property type="match status" value="1"/>
</dbReference>
<evidence type="ECO:0000256" key="10">
    <source>
        <dbReference type="RuleBase" id="RU362081"/>
    </source>
</evidence>
<evidence type="ECO:0000256" key="2">
    <source>
        <dbReference type="ARBA" id="ARBA00006024"/>
    </source>
</evidence>
<keyword evidence="10" id="KW-0067">ATP-binding</keyword>
<dbReference type="InterPro" id="IPR008250">
    <property type="entry name" value="ATPase_P-typ_transduc_dom_A_sf"/>
</dbReference>
<keyword evidence="10" id="KW-0547">Nucleotide-binding</keyword>
<dbReference type="Pfam" id="PF00122">
    <property type="entry name" value="E1-E2_ATPase"/>
    <property type="match status" value="1"/>
</dbReference>
<dbReference type="GO" id="GO:0008551">
    <property type="term" value="F:P-type cadmium transporter activity"/>
    <property type="evidence" value="ECO:0007669"/>
    <property type="project" value="UniProtKB-EC"/>
</dbReference>
<dbReference type="Gene3D" id="2.70.150.10">
    <property type="entry name" value="Calcium-transporting ATPase, cytoplasmic transduction domain A"/>
    <property type="match status" value="1"/>
</dbReference>
<dbReference type="InterPro" id="IPR044492">
    <property type="entry name" value="P_typ_ATPase_HD_dom"/>
</dbReference>
<evidence type="ECO:0000256" key="1">
    <source>
        <dbReference type="ARBA" id="ARBA00004141"/>
    </source>
</evidence>
<keyword evidence="5" id="KW-1278">Translocase</keyword>
<evidence type="ECO:0000256" key="3">
    <source>
        <dbReference type="ARBA" id="ARBA00022539"/>
    </source>
</evidence>
<evidence type="ECO:0000259" key="11">
    <source>
        <dbReference type="Pfam" id="PF00122"/>
    </source>
</evidence>
<dbReference type="GO" id="GO:0046872">
    <property type="term" value="F:metal ion binding"/>
    <property type="evidence" value="ECO:0007669"/>
    <property type="project" value="UniProtKB-KW"/>
</dbReference>
<dbReference type="InterPro" id="IPR001757">
    <property type="entry name" value="P_typ_ATPase"/>
</dbReference>
<dbReference type="SUPFAM" id="SSF56784">
    <property type="entry name" value="HAD-like"/>
    <property type="match status" value="1"/>
</dbReference>
<dbReference type="GO" id="GO:0005886">
    <property type="term" value="C:plasma membrane"/>
    <property type="evidence" value="ECO:0007669"/>
    <property type="project" value="UniProtKB-SubCell"/>
</dbReference>
<dbReference type="SFLD" id="SFLDG00002">
    <property type="entry name" value="C1.7:_P-type_atpase_like"/>
    <property type="match status" value="1"/>
</dbReference>
<dbReference type="SFLD" id="SFLDS00003">
    <property type="entry name" value="Haloacid_Dehalogenase"/>
    <property type="match status" value="1"/>
</dbReference>
<dbReference type="EC" id="7.2.2.21" evidence="8"/>
<evidence type="ECO:0000256" key="6">
    <source>
        <dbReference type="ARBA" id="ARBA00022989"/>
    </source>
</evidence>
<evidence type="ECO:0000256" key="8">
    <source>
        <dbReference type="ARBA" id="ARBA00039103"/>
    </source>
</evidence>
<dbReference type="InterPro" id="IPR059000">
    <property type="entry name" value="ATPase_P-type_domA"/>
</dbReference>
<dbReference type="EMBL" id="AGEL01000013">
    <property type="protein sequence ID" value="EHO16051.1"/>
    <property type="molecule type" value="Genomic_DNA"/>
</dbReference>
<comment type="similarity">
    <text evidence="2 10">Belongs to the cation transport ATPase (P-type) (TC 3.A.3) family. Type IB subfamily.</text>
</comment>
<dbReference type="Gene3D" id="3.40.1110.10">
    <property type="entry name" value="Calcium-transporting ATPase, cytoplasmic domain N"/>
    <property type="match status" value="1"/>
</dbReference>
<dbReference type="NCBIfam" id="TIGR01494">
    <property type="entry name" value="ATPase_P-type"/>
    <property type="match status" value="1"/>
</dbReference>
<keyword evidence="10" id="KW-1003">Cell membrane</keyword>
<feature type="transmembrane region" description="Helical" evidence="10">
    <location>
        <begin position="649"/>
        <end position="668"/>
    </location>
</feature>
<dbReference type="PRINTS" id="PR00119">
    <property type="entry name" value="CATATPASE"/>
</dbReference>
<dbReference type="InterPro" id="IPR036412">
    <property type="entry name" value="HAD-like_sf"/>
</dbReference>
<dbReference type="GeneID" id="86941324"/>
<dbReference type="NCBIfam" id="TIGR01525">
    <property type="entry name" value="ATPase-IB_hvy"/>
    <property type="match status" value="1"/>
</dbReference>
<comment type="caution">
    <text evidence="12">The sequence shown here is derived from an EMBL/GenBank/DDBJ whole genome shotgun (WGS) entry which is preliminary data.</text>
</comment>
<organism evidence="12 13">
    <name type="scientific">Stomatobaculum longum</name>
    <dbReference type="NCBI Taxonomy" id="796942"/>
    <lineage>
        <taxon>Bacteria</taxon>
        <taxon>Bacillati</taxon>
        <taxon>Bacillota</taxon>
        <taxon>Clostridia</taxon>
        <taxon>Lachnospirales</taxon>
        <taxon>Lachnospiraceae</taxon>
        <taxon>Stomatobaculum</taxon>
    </lineage>
</organism>
<dbReference type="PROSITE" id="PS00154">
    <property type="entry name" value="ATPASE_E1_E2"/>
    <property type="match status" value="1"/>
</dbReference>
<reference evidence="12 13" key="1">
    <citation type="submission" date="2011-10" db="EMBL/GenBank/DDBJ databases">
        <title>The Genome Sequence of Lachnospiraceae bacterium ACC2.</title>
        <authorList>
            <consortium name="The Broad Institute Genome Sequencing Platform"/>
            <person name="Earl A."/>
            <person name="Ward D."/>
            <person name="Feldgarden M."/>
            <person name="Gevers D."/>
            <person name="Sizova M."/>
            <person name="Hazen A."/>
            <person name="Epstein S."/>
            <person name="Young S.K."/>
            <person name="Zeng Q."/>
            <person name="Gargeya S."/>
            <person name="Fitzgerald M."/>
            <person name="Haas B."/>
            <person name="Abouelleil A."/>
            <person name="Alvarado L."/>
            <person name="Arachchi H.M."/>
            <person name="Berlin A."/>
            <person name="Brown A."/>
            <person name="Chapman S.B."/>
            <person name="Chen Z."/>
            <person name="Dunbar C."/>
            <person name="Freedman E."/>
            <person name="Gearin G."/>
            <person name="Goldberg J."/>
            <person name="Griggs A."/>
            <person name="Gujja S."/>
            <person name="Heiman D."/>
            <person name="Howarth C."/>
            <person name="Larson L."/>
            <person name="Lui A."/>
            <person name="MacDonald P.J.P."/>
            <person name="Montmayeur A."/>
            <person name="Murphy C."/>
            <person name="Neiman D."/>
            <person name="Pearson M."/>
            <person name="Priest M."/>
            <person name="Roberts A."/>
            <person name="Saif S."/>
            <person name="Shea T."/>
            <person name="Shenoy N."/>
            <person name="Sisk P."/>
            <person name="Stolte C."/>
            <person name="Sykes S."/>
            <person name="Wortman J."/>
            <person name="Nusbaum C."/>
            <person name="Birren B."/>
        </authorList>
    </citation>
    <scope>NUCLEOTIDE SEQUENCE [LARGE SCALE GENOMIC DNA]</scope>
    <source>
        <strain evidence="12 13">ACC2</strain>
    </source>
</reference>
<feature type="domain" description="P-type ATPase A" evidence="11">
    <location>
        <begin position="196"/>
        <end position="296"/>
    </location>
</feature>
<dbReference type="InterPro" id="IPR023299">
    <property type="entry name" value="ATPase_P-typ_cyto_dom_N"/>
</dbReference>
<dbReference type="Pfam" id="PF00702">
    <property type="entry name" value="Hydrolase"/>
    <property type="match status" value="1"/>
</dbReference>
<dbReference type="RefSeq" id="WP_009533429.1">
    <property type="nucleotide sequence ID" value="NZ_JH590863.1"/>
</dbReference>
<keyword evidence="4 10" id="KW-0812">Transmembrane</keyword>
<proteinExistence type="inferred from homology"/>
<comment type="caution">
    <text evidence="10">Lacks conserved residue(s) required for the propagation of feature annotation.</text>
</comment>
<evidence type="ECO:0000256" key="5">
    <source>
        <dbReference type="ARBA" id="ARBA00022967"/>
    </source>
</evidence>
<sequence>MRYTIRHESRRVMRIHLAGTRMSLGEADILEYYLRDLPFVEDIKIFERTGDAIVKYNREADHRERLLDALCGFSYQDEYALSLVPEDSGRALTRHYQDKLFWKVVGRAATMLLLPAPVRAVWTTVKSLRYVVHGLGCLLTRGLEVPVLDATAITASILRSDFDTASSVMFLLELGEILEEWTHKKSVGDLARAMSLQVEKVWMKTEGADVLIDVKDVQVGDRIVVRTSNVIPLDGTVLEGEMTVNQASMTGESVPVEKHAGAYVYAGTVVEEGECVIQVAKAKGSGHYDKIVKMIEESEKLKSNTEARAYHLADSLVPYSLGGAALTFLLTRNVAKGLAFLMVDFSCALKLSMPLAVLSAIREAGDRKISVKGGKFMEAIAEADTIVFDKTGTLTRATPTVMQIETFGDMEESEALKIAACLEEHYPHSIANAVVAEAKKRGIRHKEMHSKVQYVVAHGIASEINGKKAFIGSYHFVFEDEKCKLLKRDEKKLEALPDEYSKLYLAIDGKLCAVICIFDPIREEAPEIIDGLRKLGISKICMMTGDAEKTAAAVAAQLHLDEFHAEVLPGTKAEFVRKEHAAGRKVIMIGDGVNDTPALSEADVGIAISDGAAIAREVADVTIAADNLRELVFLRKLSMALMRRIHSNYNFIIGFNALLIALGVGGILPPATGALLHNGSTIVTGLKSMTNLLDEEESA</sequence>
<dbReference type="InterPro" id="IPR023214">
    <property type="entry name" value="HAD_sf"/>
</dbReference>
<dbReference type="PANTHER" id="PTHR48085:SF5">
    <property type="entry name" value="CADMIUM_ZINC-TRANSPORTING ATPASE HMA4-RELATED"/>
    <property type="match status" value="1"/>
</dbReference>
<dbReference type="InterPro" id="IPR027256">
    <property type="entry name" value="P-typ_ATPase_IB"/>
</dbReference>
<dbReference type="SUPFAM" id="SSF81653">
    <property type="entry name" value="Calcium ATPase, transduction domain A"/>
    <property type="match status" value="1"/>
</dbReference>
<dbReference type="Gene3D" id="3.40.50.1000">
    <property type="entry name" value="HAD superfamily/HAD-like"/>
    <property type="match status" value="1"/>
</dbReference>
<evidence type="ECO:0000313" key="13">
    <source>
        <dbReference type="Proteomes" id="UP000018466"/>
    </source>
</evidence>
<dbReference type="GO" id="GO:0005524">
    <property type="term" value="F:ATP binding"/>
    <property type="evidence" value="ECO:0007669"/>
    <property type="project" value="UniProtKB-UniRule"/>
</dbReference>
<gene>
    <name evidence="12" type="ORF">HMPREF9623_01597</name>
</gene>
<keyword evidence="6 10" id="KW-1133">Transmembrane helix</keyword>
<dbReference type="AlphaFoldDB" id="A0AA36Y3Y8"/>